<dbReference type="SUPFAM" id="SSF54695">
    <property type="entry name" value="POZ domain"/>
    <property type="match status" value="1"/>
</dbReference>
<feature type="compositionally biased region" description="Polar residues" evidence="11">
    <location>
        <begin position="424"/>
        <end position="436"/>
    </location>
</feature>
<keyword evidence="6" id="KW-0805">Transcription regulation</keyword>
<dbReference type="InterPro" id="IPR013087">
    <property type="entry name" value="Znf_C2H2_type"/>
</dbReference>
<evidence type="ECO:0000256" key="11">
    <source>
        <dbReference type="SAM" id="MobiDB-lite"/>
    </source>
</evidence>
<dbReference type="SUPFAM" id="SSF57667">
    <property type="entry name" value="beta-beta-alpha zinc fingers"/>
    <property type="match status" value="1"/>
</dbReference>
<evidence type="ECO:0000259" key="13">
    <source>
        <dbReference type="PROSITE" id="PS50157"/>
    </source>
</evidence>
<feature type="domain" description="BTB" evidence="12">
    <location>
        <begin position="170"/>
        <end position="238"/>
    </location>
</feature>
<keyword evidence="3" id="KW-0677">Repeat</keyword>
<keyword evidence="5" id="KW-0862">Zinc</keyword>
<evidence type="ECO:0000313" key="15">
    <source>
        <dbReference type="Proteomes" id="UP001044222"/>
    </source>
</evidence>
<evidence type="ECO:0000256" key="2">
    <source>
        <dbReference type="ARBA" id="ARBA00022723"/>
    </source>
</evidence>
<reference evidence="14" key="1">
    <citation type="submission" date="2021-01" db="EMBL/GenBank/DDBJ databases">
        <title>A chromosome-scale assembly of European eel, Anguilla anguilla.</title>
        <authorList>
            <person name="Henkel C."/>
            <person name="Jong-Raadsen S.A."/>
            <person name="Dufour S."/>
            <person name="Weltzien F.-A."/>
            <person name="Palstra A.P."/>
            <person name="Pelster B."/>
            <person name="Spaink H.P."/>
            <person name="Van Den Thillart G.E."/>
            <person name="Jansen H."/>
            <person name="Zahm M."/>
            <person name="Klopp C."/>
            <person name="Cedric C."/>
            <person name="Louis A."/>
            <person name="Berthelot C."/>
            <person name="Parey E."/>
            <person name="Roest Crollius H."/>
            <person name="Montfort J."/>
            <person name="Robinson-Rechavi M."/>
            <person name="Bucao C."/>
            <person name="Bouchez O."/>
            <person name="Gislard M."/>
            <person name="Lluch J."/>
            <person name="Milhes M."/>
            <person name="Lampietro C."/>
            <person name="Lopez Roques C."/>
            <person name="Donnadieu C."/>
            <person name="Braasch I."/>
            <person name="Desvignes T."/>
            <person name="Postlethwait J."/>
            <person name="Bobe J."/>
            <person name="Guiguen Y."/>
            <person name="Dirks R."/>
        </authorList>
    </citation>
    <scope>NUCLEOTIDE SEQUENCE</scope>
    <source>
        <strain evidence="14">Tag_6206</strain>
        <tissue evidence="14">Liver</tissue>
    </source>
</reference>
<evidence type="ECO:0000256" key="1">
    <source>
        <dbReference type="ARBA" id="ARBA00004123"/>
    </source>
</evidence>
<dbReference type="InterPro" id="IPR041588">
    <property type="entry name" value="Integrase_H2C2"/>
</dbReference>
<dbReference type="GO" id="GO:0008270">
    <property type="term" value="F:zinc ion binding"/>
    <property type="evidence" value="ECO:0007669"/>
    <property type="project" value="UniProtKB-KW"/>
</dbReference>
<evidence type="ECO:0000256" key="5">
    <source>
        <dbReference type="ARBA" id="ARBA00022833"/>
    </source>
</evidence>
<dbReference type="InterPro" id="IPR050457">
    <property type="entry name" value="ZnFinger_BTB_dom_contain"/>
</dbReference>
<keyword evidence="4 10" id="KW-0863">Zinc-finger</keyword>
<keyword evidence="2" id="KW-0479">Metal-binding</keyword>
<keyword evidence="9" id="KW-0539">Nucleus</keyword>
<organism evidence="14 15">
    <name type="scientific">Anguilla anguilla</name>
    <name type="common">European freshwater eel</name>
    <name type="synonym">Muraena anguilla</name>
    <dbReference type="NCBI Taxonomy" id="7936"/>
    <lineage>
        <taxon>Eukaryota</taxon>
        <taxon>Metazoa</taxon>
        <taxon>Chordata</taxon>
        <taxon>Craniata</taxon>
        <taxon>Vertebrata</taxon>
        <taxon>Euteleostomi</taxon>
        <taxon>Actinopterygii</taxon>
        <taxon>Neopterygii</taxon>
        <taxon>Teleostei</taxon>
        <taxon>Anguilliformes</taxon>
        <taxon>Anguillidae</taxon>
        <taxon>Anguilla</taxon>
    </lineage>
</organism>
<comment type="subcellular location">
    <subcellularLocation>
        <location evidence="1">Nucleus</location>
    </subcellularLocation>
</comment>
<feature type="compositionally biased region" description="Low complexity" evidence="11">
    <location>
        <begin position="702"/>
        <end position="712"/>
    </location>
</feature>
<proteinExistence type="predicted"/>
<gene>
    <name evidence="14" type="ORF">ANANG_G00062260</name>
</gene>
<name>A0A9D3MP10_ANGAN</name>
<dbReference type="PROSITE" id="PS00028">
    <property type="entry name" value="ZINC_FINGER_C2H2_1"/>
    <property type="match status" value="2"/>
</dbReference>
<dbReference type="PANTHER" id="PTHR46105">
    <property type="entry name" value="AGAP004733-PA"/>
    <property type="match status" value="1"/>
</dbReference>
<evidence type="ECO:0000256" key="9">
    <source>
        <dbReference type="ARBA" id="ARBA00023242"/>
    </source>
</evidence>
<dbReference type="SMART" id="SM00355">
    <property type="entry name" value="ZnF_C2H2"/>
    <property type="match status" value="2"/>
</dbReference>
<keyword evidence="8" id="KW-0804">Transcription</keyword>
<evidence type="ECO:0000256" key="8">
    <source>
        <dbReference type="ARBA" id="ARBA00023163"/>
    </source>
</evidence>
<dbReference type="InterPro" id="IPR036236">
    <property type="entry name" value="Znf_C2H2_sf"/>
</dbReference>
<comment type="caution">
    <text evidence="14">The sequence shown here is derived from an EMBL/GenBank/DDBJ whole genome shotgun (WGS) entry which is preliminary data.</text>
</comment>
<evidence type="ECO:0000256" key="4">
    <source>
        <dbReference type="ARBA" id="ARBA00022771"/>
    </source>
</evidence>
<dbReference type="PROSITE" id="PS50097">
    <property type="entry name" value="BTB"/>
    <property type="match status" value="1"/>
</dbReference>
<keyword evidence="15" id="KW-1185">Reference proteome</keyword>
<dbReference type="Proteomes" id="UP001044222">
    <property type="component" value="Unassembled WGS sequence"/>
</dbReference>
<evidence type="ECO:0000256" key="10">
    <source>
        <dbReference type="PROSITE-ProRule" id="PRU00042"/>
    </source>
</evidence>
<feature type="region of interest" description="Disordered" evidence="11">
    <location>
        <begin position="295"/>
        <end position="437"/>
    </location>
</feature>
<dbReference type="PROSITE" id="PS50157">
    <property type="entry name" value="ZINC_FINGER_C2H2_2"/>
    <property type="match status" value="1"/>
</dbReference>
<evidence type="ECO:0000313" key="14">
    <source>
        <dbReference type="EMBL" id="KAG5852424.1"/>
    </source>
</evidence>
<dbReference type="Pfam" id="PF00651">
    <property type="entry name" value="BTB"/>
    <property type="match status" value="1"/>
</dbReference>
<dbReference type="GO" id="GO:0005634">
    <property type="term" value="C:nucleus"/>
    <property type="evidence" value="ECO:0007669"/>
    <property type="project" value="UniProtKB-SubCell"/>
</dbReference>
<dbReference type="GO" id="GO:0000981">
    <property type="term" value="F:DNA-binding transcription factor activity, RNA polymerase II-specific"/>
    <property type="evidence" value="ECO:0007669"/>
    <property type="project" value="TreeGrafter"/>
</dbReference>
<dbReference type="SMART" id="SM00225">
    <property type="entry name" value="BTB"/>
    <property type="match status" value="1"/>
</dbReference>
<dbReference type="AlphaFoldDB" id="A0A9D3MP10"/>
<dbReference type="Gene3D" id="1.10.340.70">
    <property type="match status" value="1"/>
</dbReference>
<keyword evidence="7" id="KW-0238">DNA-binding</keyword>
<dbReference type="InterPro" id="IPR000210">
    <property type="entry name" value="BTB/POZ_dom"/>
</dbReference>
<evidence type="ECO:0000256" key="6">
    <source>
        <dbReference type="ARBA" id="ARBA00023015"/>
    </source>
</evidence>
<feature type="compositionally biased region" description="Low complexity" evidence="11">
    <location>
        <begin position="377"/>
        <end position="387"/>
    </location>
</feature>
<evidence type="ECO:0000259" key="12">
    <source>
        <dbReference type="PROSITE" id="PS50097"/>
    </source>
</evidence>
<feature type="region of interest" description="Disordered" evidence="11">
    <location>
        <begin position="701"/>
        <end position="721"/>
    </location>
</feature>
<evidence type="ECO:0000256" key="7">
    <source>
        <dbReference type="ARBA" id="ARBA00023125"/>
    </source>
</evidence>
<dbReference type="GO" id="GO:0000978">
    <property type="term" value="F:RNA polymerase II cis-regulatory region sequence-specific DNA binding"/>
    <property type="evidence" value="ECO:0007669"/>
    <property type="project" value="TreeGrafter"/>
</dbReference>
<feature type="compositionally biased region" description="Basic residues" evidence="11">
    <location>
        <begin position="362"/>
        <end position="371"/>
    </location>
</feature>
<dbReference type="PANTHER" id="PTHR46105:SF5">
    <property type="entry name" value="ZINC FINGER AND BTB DOMAIN-CONTAINING PROTEIN 44 ISOFORM X1"/>
    <property type="match status" value="1"/>
</dbReference>
<protein>
    <submittedName>
        <fullName evidence="14">Uncharacterized protein</fullName>
    </submittedName>
</protein>
<dbReference type="InterPro" id="IPR011333">
    <property type="entry name" value="SKP1/BTB/POZ_sf"/>
</dbReference>
<dbReference type="Gene3D" id="3.30.710.10">
    <property type="entry name" value="Potassium Channel Kv1.1, Chain A"/>
    <property type="match status" value="1"/>
</dbReference>
<feature type="region of interest" description="Disordered" evidence="11">
    <location>
        <begin position="779"/>
        <end position="798"/>
    </location>
</feature>
<dbReference type="Pfam" id="PF17921">
    <property type="entry name" value="Integrase_H2C2"/>
    <property type="match status" value="1"/>
</dbReference>
<feature type="domain" description="C2H2-type" evidence="13">
    <location>
        <begin position="853"/>
        <end position="875"/>
    </location>
</feature>
<accession>A0A9D3MP10</accession>
<dbReference type="EMBL" id="JAFIRN010000003">
    <property type="protein sequence ID" value="KAG5852424.1"/>
    <property type="molecule type" value="Genomic_DNA"/>
</dbReference>
<evidence type="ECO:0000256" key="3">
    <source>
        <dbReference type="ARBA" id="ARBA00022737"/>
    </source>
</evidence>
<sequence>MAGDCIYNAHYANDDTFGDKHLLGRKQELAQDLRVLDVMQGSASTSVVASSPYFEIINGVLYRKKLEKDNTNYREVLDKDRRLNAIATYHLKGKRHHTLDDTYRFVAEKYWWEGMYFHIREYVLGCQQCQAQKERFKQARPEPRVSRTFASHGNSVLHKLRGQQEVGLFCDITLKTGSRSFPAHRAVLAAVSEYFQEIFTEMDSAPGLQADIDLTGFSEELFVPLLEFSYSSTLSVRAESLGEVSALARHFGMWGAVEACSALQREHNAGRGRARAAATYLRPRATSLELTNGLQERCSGGAGSHKKRKWGRSFVQAEETSQKRPLPQDHVLTASDNPSESLSPGGPFTRSRLGLNGLSPAHIHHGPAHRLKLMDFKSPSSKPKGSPAFRAQSSSPAVGALPQPARVLRSNTGPQELLPRGVGSLSNPAPSSSKQRLSMAEAGLGLGLGRGLGSGVSVVKEEQVEEEVASPSVQEKYRLLSVLGLQRKSLLPDPVQPAGWQRKQRLRKLKVLSYALTAPRPSRPAPPTHFPGDSRNTSVLLAIKAEPPEPVAVEEAGLKRREGCGRSLTNRALPPQRRELRRSVRIRDAPLQGLPRLRTRKVEPASRELRRKPVRVKREPTVSVISPHALTTCSTPGCPREHSLSHRARCPLDPLLLGVGRRTASGARLVSQTVRDCTSQARVDGCAPWWQEAIKDEPLDPVPVTTPVAGTTELGKRRSKPPMKLLDPGFLFEFCRPPRLKREAESVAICLTRSVNQLQPRGGASGPRRKERGMAYVGTSHRPNLAGSGTAKDRGNLPKKRCKRLPRLESTRRARWKARVPVTSHTCVQCRAKYRNCDSLIMHQIRHIEGKHWPCPLCSKTFFRQRNVQSHIRTHDQKLYKCRVCISAA</sequence>
<dbReference type="Gene3D" id="3.30.160.60">
    <property type="entry name" value="Classic Zinc Finger"/>
    <property type="match status" value="1"/>
</dbReference>